<comment type="subunit">
    <text evidence="7">The glycine cleavage system is composed of four proteins: P, T, L and H.</text>
</comment>
<dbReference type="EMBL" id="FNQV01000002">
    <property type="protein sequence ID" value="SDZ84915.1"/>
    <property type="molecule type" value="Genomic_DNA"/>
</dbReference>
<dbReference type="PANTHER" id="PTHR43757">
    <property type="entry name" value="AMINOMETHYLTRANSFERASE"/>
    <property type="match status" value="1"/>
</dbReference>
<organism evidence="11 12">
    <name type="scientific">Bowdeniella nasicola</name>
    <dbReference type="NCBI Taxonomy" id="208480"/>
    <lineage>
        <taxon>Bacteria</taxon>
        <taxon>Bacillati</taxon>
        <taxon>Actinomycetota</taxon>
        <taxon>Actinomycetes</taxon>
        <taxon>Actinomycetales</taxon>
        <taxon>Actinomycetaceae</taxon>
        <taxon>Bowdeniella</taxon>
    </lineage>
</organism>
<evidence type="ECO:0000256" key="4">
    <source>
        <dbReference type="ARBA" id="ARBA00022679"/>
    </source>
</evidence>
<dbReference type="HAMAP" id="MF_00259">
    <property type="entry name" value="GcvT"/>
    <property type="match status" value="1"/>
</dbReference>
<dbReference type="Gene3D" id="4.10.1250.10">
    <property type="entry name" value="Aminomethyltransferase fragment"/>
    <property type="match status" value="1"/>
</dbReference>
<keyword evidence="4 7" id="KW-0808">Transferase</keyword>
<protein>
    <recommendedName>
        <fullName evidence="2 7">Aminomethyltransferase</fullName>
        <ecNumber evidence="2 7">2.1.2.10</ecNumber>
    </recommendedName>
    <alternativeName>
        <fullName evidence="5 7">Glycine cleavage system T protein</fullName>
    </alternativeName>
</protein>
<dbReference type="InterPro" id="IPR013977">
    <property type="entry name" value="GcvT_C"/>
</dbReference>
<accession>A0A1H3WCW5</accession>
<dbReference type="GO" id="GO:0004047">
    <property type="term" value="F:aminomethyltransferase activity"/>
    <property type="evidence" value="ECO:0007669"/>
    <property type="project" value="UniProtKB-UniRule"/>
</dbReference>
<dbReference type="Pfam" id="PF01571">
    <property type="entry name" value="GCV_T"/>
    <property type="match status" value="1"/>
</dbReference>
<dbReference type="Pfam" id="PF08669">
    <property type="entry name" value="GCV_T_C"/>
    <property type="match status" value="1"/>
</dbReference>
<sequence length="368" mass="40123">MPMSPDLNLLTTPLLSAHEDAGALLIDFAGWNMPVRYTSDRQEHEAVRTAVGMFDLSHMAQIFISGAQAAQGLNRCFISPMDKMSVGRAKYSMLTNDEGGILDDLIVYRLADDEYLVVANASNREVVVREVTKRCSEVDPDIEVDDRTRDRAIIAVQGPHAVEVMKAAGFADAVDIRYYSITRAEFEGEEVLVARTGYTGEDGFEVYLAADKARRLWDVFLEVGADAGITRCGLACRDTLRLEAGMPLYGNELSAELSPADVGMGRMVKFDHEFVGSQALSKREARYALIGLRGEGRRAARAGSTVLHDGKEVGVVTSGVLSPTLGYPIALARVTLPAPDVGTQLDIDVRGKTQPMTVVDTPFYSRPK</sequence>
<proteinExistence type="inferred from homology"/>
<dbReference type="GO" id="GO:0005960">
    <property type="term" value="C:glycine cleavage complex"/>
    <property type="evidence" value="ECO:0007669"/>
    <property type="project" value="InterPro"/>
</dbReference>
<evidence type="ECO:0000313" key="12">
    <source>
        <dbReference type="Proteomes" id="UP000199288"/>
    </source>
</evidence>
<dbReference type="NCBIfam" id="NF001567">
    <property type="entry name" value="PRK00389.1"/>
    <property type="match status" value="1"/>
</dbReference>
<evidence type="ECO:0000256" key="2">
    <source>
        <dbReference type="ARBA" id="ARBA00012616"/>
    </source>
</evidence>
<feature type="domain" description="GCVT N-terminal" evidence="9">
    <location>
        <begin position="16"/>
        <end position="271"/>
    </location>
</feature>
<evidence type="ECO:0000259" key="9">
    <source>
        <dbReference type="Pfam" id="PF01571"/>
    </source>
</evidence>
<dbReference type="GO" id="GO:0005829">
    <property type="term" value="C:cytosol"/>
    <property type="evidence" value="ECO:0007669"/>
    <property type="project" value="TreeGrafter"/>
</dbReference>
<reference evidence="12" key="1">
    <citation type="submission" date="2016-10" db="EMBL/GenBank/DDBJ databases">
        <authorList>
            <person name="Varghese N."/>
            <person name="Submissions S."/>
        </authorList>
    </citation>
    <scope>NUCLEOTIDE SEQUENCE [LARGE SCALE GENOMIC DNA]</scope>
    <source>
        <strain evidence="12">KPR-1</strain>
    </source>
</reference>
<dbReference type="GO" id="GO:0019464">
    <property type="term" value="P:glycine decarboxylation via glycine cleavage system"/>
    <property type="evidence" value="ECO:0007669"/>
    <property type="project" value="UniProtKB-UniRule"/>
</dbReference>
<feature type="binding site" evidence="8">
    <location>
        <position position="205"/>
    </location>
    <ligand>
        <name>substrate</name>
    </ligand>
</feature>
<keyword evidence="12" id="KW-1185">Reference proteome</keyword>
<gene>
    <name evidence="7" type="primary">gcvT</name>
    <name evidence="11" type="ORF">SAMN02910418_00390</name>
</gene>
<dbReference type="Gene3D" id="3.30.70.1400">
    <property type="entry name" value="Aminomethyltransferase beta-barrel domains"/>
    <property type="match status" value="1"/>
</dbReference>
<dbReference type="InterPro" id="IPR028896">
    <property type="entry name" value="GcvT/YgfZ/DmdA"/>
</dbReference>
<feature type="domain" description="Aminomethyltransferase C-terminal" evidence="10">
    <location>
        <begin position="289"/>
        <end position="364"/>
    </location>
</feature>
<comment type="similarity">
    <text evidence="1 7">Belongs to the GcvT family.</text>
</comment>
<dbReference type="SUPFAM" id="SSF101790">
    <property type="entry name" value="Aminomethyltransferase beta-barrel domain"/>
    <property type="match status" value="1"/>
</dbReference>
<evidence type="ECO:0000313" key="11">
    <source>
        <dbReference type="EMBL" id="SDZ84915.1"/>
    </source>
</evidence>
<dbReference type="Gene3D" id="2.40.30.110">
    <property type="entry name" value="Aminomethyltransferase beta-barrel domains"/>
    <property type="match status" value="1"/>
</dbReference>
<dbReference type="AlphaFoldDB" id="A0A1H3WCW5"/>
<keyword evidence="3 7" id="KW-0032">Aminotransferase</keyword>
<dbReference type="GO" id="GO:0008483">
    <property type="term" value="F:transaminase activity"/>
    <property type="evidence" value="ECO:0007669"/>
    <property type="project" value="UniProtKB-KW"/>
</dbReference>
<evidence type="ECO:0000256" key="6">
    <source>
        <dbReference type="ARBA" id="ARBA00047665"/>
    </source>
</evidence>
<dbReference type="GO" id="GO:0008168">
    <property type="term" value="F:methyltransferase activity"/>
    <property type="evidence" value="ECO:0007669"/>
    <property type="project" value="UniProtKB-KW"/>
</dbReference>
<dbReference type="InterPro" id="IPR029043">
    <property type="entry name" value="GcvT/YgfZ_C"/>
</dbReference>
<evidence type="ECO:0000256" key="1">
    <source>
        <dbReference type="ARBA" id="ARBA00008609"/>
    </source>
</evidence>
<keyword evidence="11" id="KW-0489">Methyltransferase</keyword>
<dbReference type="InterPro" id="IPR006223">
    <property type="entry name" value="GcvT"/>
</dbReference>
<evidence type="ECO:0000256" key="7">
    <source>
        <dbReference type="HAMAP-Rule" id="MF_00259"/>
    </source>
</evidence>
<dbReference type="InterPro" id="IPR027266">
    <property type="entry name" value="TrmE/GcvT-like"/>
</dbReference>
<dbReference type="PIRSF" id="PIRSF006487">
    <property type="entry name" value="GcvT"/>
    <property type="match status" value="1"/>
</dbReference>
<evidence type="ECO:0000259" key="10">
    <source>
        <dbReference type="Pfam" id="PF08669"/>
    </source>
</evidence>
<dbReference type="GO" id="GO:0032259">
    <property type="term" value="P:methylation"/>
    <property type="evidence" value="ECO:0007669"/>
    <property type="project" value="UniProtKB-KW"/>
</dbReference>
<dbReference type="PANTHER" id="PTHR43757:SF2">
    <property type="entry name" value="AMINOMETHYLTRANSFERASE, MITOCHONDRIAL"/>
    <property type="match status" value="1"/>
</dbReference>
<dbReference type="EC" id="2.1.2.10" evidence="2 7"/>
<dbReference type="InterPro" id="IPR006222">
    <property type="entry name" value="GCVT_N"/>
</dbReference>
<dbReference type="InterPro" id="IPR022903">
    <property type="entry name" value="GcvT_bac"/>
</dbReference>
<dbReference type="NCBIfam" id="TIGR00528">
    <property type="entry name" value="gcvT"/>
    <property type="match status" value="1"/>
</dbReference>
<dbReference type="SUPFAM" id="SSF103025">
    <property type="entry name" value="Folate-binding domain"/>
    <property type="match status" value="1"/>
</dbReference>
<comment type="catalytic activity">
    <reaction evidence="6 7">
        <text>N(6)-[(R)-S(8)-aminomethyldihydrolipoyl]-L-lysyl-[protein] + (6S)-5,6,7,8-tetrahydrofolate = N(6)-[(R)-dihydrolipoyl]-L-lysyl-[protein] + (6R)-5,10-methylene-5,6,7,8-tetrahydrofolate + NH4(+)</text>
        <dbReference type="Rhea" id="RHEA:16945"/>
        <dbReference type="Rhea" id="RHEA-COMP:10475"/>
        <dbReference type="Rhea" id="RHEA-COMP:10492"/>
        <dbReference type="ChEBI" id="CHEBI:15636"/>
        <dbReference type="ChEBI" id="CHEBI:28938"/>
        <dbReference type="ChEBI" id="CHEBI:57453"/>
        <dbReference type="ChEBI" id="CHEBI:83100"/>
        <dbReference type="ChEBI" id="CHEBI:83143"/>
        <dbReference type="EC" id="2.1.2.10"/>
    </reaction>
</comment>
<evidence type="ECO:0000256" key="5">
    <source>
        <dbReference type="ARBA" id="ARBA00031395"/>
    </source>
</evidence>
<name>A0A1H3WCW5_9ACTO</name>
<dbReference type="Gene3D" id="3.30.1360.120">
    <property type="entry name" value="Probable tRNA modification gtpase trme, domain 1"/>
    <property type="match status" value="1"/>
</dbReference>
<evidence type="ECO:0000256" key="3">
    <source>
        <dbReference type="ARBA" id="ARBA00022576"/>
    </source>
</evidence>
<dbReference type="Proteomes" id="UP000199288">
    <property type="component" value="Unassembled WGS sequence"/>
</dbReference>
<evidence type="ECO:0000256" key="8">
    <source>
        <dbReference type="PIRSR" id="PIRSR006487-1"/>
    </source>
</evidence>
<comment type="function">
    <text evidence="7">The glycine cleavage system catalyzes the degradation of glycine.</text>
</comment>